<dbReference type="Gene3D" id="3.40.1350.10">
    <property type="match status" value="1"/>
</dbReference>
<dbReference type="Proteomes" id="UP001165586">
    <property type="component" value="Unassembled WGS sequence"/>
</dbReference>
<dbReference type="EMBL" id="JANLCJ010000877">
    <property type="protein sequence ID" value="MCS5737614.1"/>
    <property type="molecule type" value="Genomic_DNA"/>
</dbReference>
<comment type="caution">
    <text evidence="1">The sequence shown here is derived from an EMBL/GenBank/DDBJ whole genome shotgun (WGS) entry which is preliminary data.</text>
</comment>
<protein>
    <submittedName>
        <fullName evidence="1">VRR-NUC domain-containing protein</fullName>
    </submittedName>
</protein>
<organism evidence="1 2">
    <name type="scientific">Herbiconiux daphne</name>
    <dbReference type="NCBI Taxonomy" id="2970914"/>
    <lineage>
        <taxon>Bacteria</taxon>
        <taxon>Bacillati</taxon>
        <taxon>Actinomycetota</taxon>
        <taxon>Actinomycetes</taxon>
        <taxon>Micrococcales</taxon>
        <taxon>Microbacteriaceae</taxon>
        <taxon>Herbiconiux</taxon>
    </lineage>
</organism>
<sequence>MGYIREALIEKPLVLETQRRGGIAYKLTVPGRVHVPDRLLLMPGGRAIFVECKAPGQVLRDG</sequence>
<proteinExistence type="predicted"/>
<evidence type="ECO:0000313" key="2">
    <source>
        <dbReference type="Proteomes" id="UP001165586"/>
    </source>
</evidence>
<accession>A0ABT2HCE6</accession>
<reference evidence="1" key="1">
    <citation type="submission" date="2022-08" db="EMBL/GenBank/DDBJ databases">
        <authorList>
            <person name="Deng Y."/>
            <person name="Han X.-F."/>
            <person name="Zhang Y.-Q."/>
        </authorList>
    </citation>
    <scope>NUCLEOTIDE SEQUENCE</scope>
    <source>
        <strain evidence="1">CPCC 203386</strain>
    </source>
</reference>
<keyword evidence="2" id="KW-1185">Reference proteome</keyword>
<feature type="non-terminal residue" evidence="1">
    <location>
        <position position="62"/>
    </location>
</feature>
<dbReference type="InterPro" id="IPR011856">
    <property type="entry name" value="tRNA_endonuc-like_dom_sf"/>
</dbReference>
<name>A0ABT2HCE6_9MICO</name>
<gene>
    <name evidence="1" type="ORF">N1032_28170</name>
</gene>
<evidence type="ECO:0000313" key="1">
    <source>
        <dbReference type="EMBL" id="MCS5737614.1"/>
    </source>
</evidence>